<name>A0ABQ5V0E4_9PROT</name>
<proteinExistence type="predicted"/>
<dbReference type="InterPro" id="IPR009945">
    <property type="entry name" value="ATPase_inh_sub_z"/>
</dbReference>
<dbReference type="Proteomes" id="UP001161390">
    <property type="component" value="Unassembled WGS sequence"/>
</dbReference>
<accession>A0ABQ5V0E4</accession>
<dbReference type="Gene3D" id="1.10.790.20">
    <property type="entry name" value="Domain of unknown function DUF1476"/>
    <property type="match status" value="1"/>
</dbReference>
<gene>
    <name evidence="1" type="ORF">GCM10007854_10460</name>
</gene>
<evidence type="ECO:0000313" key="1">
    <source>
        <dbReference type="EMBL" id="GLQ20091.1"/>
    </source>
</evidence>
<keyword evidence="2" id="KW-1185">Reference proteome</keyword>
<organism evidence="1 2">
    <name type="scientific">Algimonas porphyrae</name>
    <dbReference type="NCBI Taxonomy" id="1128113"/>
    <lineage>
        <taxon>Bacteria</taxon>
        <taxon>Pseudomonadati</taxon>
        <taxon>Pseudomonadota</taxon>
        <taxon>Alphaproteobacteria</taxon>
        <taxon>Maricaulales</taxon>
        <taxon>Robiginitomaculaceae</taxon>
        <taxon>Algimonas</taxon>
    </lineage>
</organism>
<dbReference type="EMBL" id="BSNJ01000002">
    <property type="protein sequence ID" value="GLQ20091.1"/>
    <property type="molecule type" value="Genomic_DNA"/>
</dbReference>
<dbReference type="PIRSF" id="PIRSF031780">
    <property type="entry name" value="UCP031780"/>
    <property type="match status" value="1"/>
</dbReference>
<evidence type="ECO:0008006" key="3">
    <source>
        <dbReference type="Google" id="ProtNLM"/>
    </source>
</evidence>
<evidence type="ECO:0000313" key="2">
    <source>
        <dbReference type="Proteomes" id="UP001161390"/>
    </source>
</evidence>
<dbReference type="InterPro" id="IPR038293">
    <property type="entry name" value="ATPase_inh_sub_z_sf"/>
</dbReference>
<dbReference type="Pfam" id="PF07345">
    <property type="entry name" value="ATPaseInh_sub_z"/>
    <property type="match status" value="1"/>
</dbReference>
<comment type="caution">
    <text evidence="1">The sequence shown here is derived from an EMBL/GenBank/DDBJ whole genome shotgun (WGS) entry which is preliminary data.</text>
</comment>
<reference evidence="1" key="1">
    <citation type="journal article" date="2014" name="Int. J. Syst. Evol. Microbiol.">
        <title>Complete genome of a new Firmicutes species belonging to the dominant human colonic microbiota ('Ruminococcus bicirculans') reveals two chromosomes and a selective capacity to utilize plant glucans.</title>
        <authorList>
            <consortium name="NISC Comparative Sequencing Program"/>
            <person name="Wegmann U."/>
            <person name="Louis P."/>
            <person name="Goesmann A."/>
            <person name="Henrissat B."/>
            <person name="Duncan S.H."/>
            <person name="Flint H.J."/>
        </authorList>
    </citation>
    <scope>NUCLEOTIDE SEQUENCE</scope>
    <source>
        <strain evidence="1">NBRC 108216</strain>
    </source>
</reference>
<sequence length="111" mass="12420">METIMSSFDERKNASETRFVMDAAKEFKAEARRNKALGHWAAELLGKTEDEAKSYAIEVIAADMEEAGDEDVFRKLRGDLDAAGVDISDQAIRDRMAEALKTAREEVYGED</sequence>
<reference evidence="1" key="2">
    <citation type="submission" date="2023-01" db="EMBL/GenBank/DDBJ databases">
        <title>Draft genome sequence of Algimonas porphyrae strain NBRC 108216.</title>
        <authorList>
            <person name="Sun Q."/>
            <person name="Mori K."/>
        </authorList>
    </citation>
    <scope>NUCLEOTIDE SEQUENCE</scope>
    <source>
        <strain evidence="1">NBRC 108216</strain>
    </source>
</reference>
<protein>
    <recommendedName>
        <fullName evidence="3">DUF1476 domain-containing protein</fullName>
    </recommendedName>
</protein>